<comment type="caution">
    <text evidence="2">The sequence shown here is derived from an EMBL/GenBank/DDBJ whole genome shotgun (WGS) entry which is preliminary data.</text>
</comment>
<keyword evidence="3" id="KW-1185">Reference proteome</keyword>
<feature type="non-terminal residue" evidence="2">
    <location>
        <position position="1"/>
    </location>
</feature>
<evidence type="ECO:0000313" key="2">
    <source>
        <dbReference type="EMBL" id="KAK6301375.1"/>
    </source>
</evidence>
<organism evidence="2 3">
    <name type="scientific">Coregonus suidteri</name>
    <dbReference type="NCBI Taxonomy" id="861788"/>
    <lineage>
        <taxon>Eukaryota</taxon>
        <taxon>Metazoa</taxon>
        <taxon>Chordata</taxon>
        <taxon>Craniata</taxon>
        <taxon>Vertebrata</taxon>
        <taxon>Euteleostomi</taxon>
        <taxon>Actinopterygii</taxon>
        <taxon>Neopterygii</taxon>
        <taxon>Teleostei</taxon>
        <taxon>Protacanthopterygii</taxon>
        <taxon>Salmoniformes</taxon>
        <taxon>Salmonidae</taxon>
        <taxon>Coregoninae</taxon>
        <taxon>Coregonus</taxon>
    </lineage>
</organism>
<feature type="region of interest" description="Disordered" evidence="1">
    <location>
        <begin position="1"/>
        <end position="22"/>
    </location>
</feature>
<proteinExistence type="predicted"/>
<dbReference type="EMBL" id="JAGTTL010000026">
    <property type="protein sequence ID" value="KAK6301375.1"/>
    <property type="molecule type" value="Genomic_DNA"/>
</dbReference>
<sequence length="199" mass="21473">TTWSQPRSWSGVQSWAGPGVQLWAGPGVAVVGVALSYPEVREEAEAASESSPTDREEETASVSREEESQSGSNSARSEVTEEGNSAPRLGPAPSRASQCRSCHTQGESRSRPLSDWLRGTEPGSDWTRLGVDSFETESPKERPKTPSPDWLELEPDVLDGNWSREADTGLDWQGGTDPDLSSGSEWDGTDPVLNDLAED</sequence>
<feature type="compositionally biased region" description="Polar residues" evidence="1">
    <location>
        <begin position="95"/>
        <end position="105"/>
    </location>
</feature>
<gene>
    <name evidence="2" type="ORF">J4Q44_G00274280</name>
</gene>
<name>A0AAN8L9B1_9TELE</name>
<evidence type="ECO:0000256" key="1">
    <source>
        <dbReference type="SAM" id="MobiDB-lite"/>
    </source>
</evidence>
<accession>A0AAN8L9B1</accession>
<feature type="compositionally biased region" description="Polar residues" evidence="1">
    <location>
        <begin position="1"/>
        <end position="13"/>
    </location>
</feature>
<evidence type="ECO:0000313" key="3">
    <source>
        <dbReference type="Proteomes" id="UP001356427"/>
    </source>
</evidence>
<protein>
    <submittedName>
        <fullName evidence="2">Uncharacterized protein</fullName>
    </submittedName>
</protein>
<feature type="region of interest" description="Disordered" evidence="1">
    <location>
        <begin position="40"/>
        <end position="199"/>
    </location>
</feature>
<dbReference type="AlphaFoldDB" id="A0AAN8L9B1"/>
<reference evidence="2 3" key="1">
    <citation type="submission" date="2021-04" db="EMBL/GenBank/DDBJ databases">
        <authorList>
            <person name="De Guttry C."/>
            <person name="Zahm M."/>
            <person name="Klopp C."/>
            <person name="Cabau C."/>
            <person name="Louis A."/>
            <person name="Berthelot C."/>
            <person name="Parey E."/>
            <person name="Roest Crollius H."/>
            <person name="Montfort J."/>
            <person name="Robinson-Rechavi M."/>
            <person name="Bucao C."/>
            <person name="Bouchez O."/>
            <person name="Gislard M."/>
            <person name="Lluch J."/>
            <person name="Milhes M."/>
            <person name="Lampietro C."/>
            <person name="Lopez Roques C."/>
            <person name="Donnadieu C."/>
            <person name="Braasch I."/>
            <person name="Desvignes T."/>
            <person name="Postlethwait J."/>
            <person name="Bobe J."/>
            <person name="Wedekind C."/>
            <person name="Guiguen Y."/>
        </authorList>
    </citation>
    <scope>NUCLEOTIDE SEQUENCE [LARGE SCALE GENOMIC DNA]</scope>
    <source>
        <strain evidence="2">Cs_M1</strain>
        <tissue evidence="2">Blood</tissue>
    </source>
</reference>
<dbReference type="Proteomes" id="UP001356427">
    <property type="component" value="Unassembled WGS sequence"/>
</dbReference>